<keyword evidence="2" id="KW-1185">Reference proteome</keyword>
<evidence type="ECO:0000313" key="1">
    <source>
        <dbReference type="EMBL" id="KAK3796411.1"/>
    </source>
</evidence>
<accession>A0AAE1E6U5</accession>
<comment type="caution">
    <text evidence="1">The sequence shown here is derived from an EMBL/GenBank/DDBJ whole genome shotgun (WGS) entry which is preliminary data.</text>
</comment>
<dbReference type="AlphaFoldDB" id="A0AAE1E6U5"/>
<dbReference type="Proteomes" id="UP001283361">
    <property type="component" value="Unassembled WGS sequence"/>
</dbReference>
<sequence length="87" mass="9696">MRSVFLNSLQDEITLPPQAAEQPGVCLLWLGVRPEQPGNCLLWLGVRPEQPGVCLLWLGVRPEQPGNCLLWLSETRSAWCLSAVAWT</sequence>
<name>A0AAE1E6U5_9GAST</name>
<dbReference type="EMBL" id="JAWDGP010000883">
    <property type="protein sequence ID" value="KAK3796411.1"/>
    <property type="molecule type" value="Genomic_DNA"/>
</dbReference>
<protein>
    <submittedName>
        <fullName evidence="1">Uncharacterized protein</fullName>
    </submittedName>
</protein>
<proteinExistence type="predicted"/>
<organism evidence="1 2">
    <name type="scientific">Elysia crispata</name>
    <name type="common">lettuce slug</name>
    <dbReference type="NCBI Taxonomy" id="231223"/>
    <lineage>
        <taxon>Eukaryota</taxon>
        <taxon>Metazoa</taxon>
        <taxon>Spiralia</taxon>
        <taxon>Lophotrochozoa</taxon>
        <taxon>Mollusca</taxon>
        <taxon>Gastropoda</taxon>
        <taxon>Heterobranchia</taxon>
        <taxon>Euthyneura</taxon>
        <taxon>Panpulmonata</taxon>
        <taxon>Sacoglossa</taxon>
        <taxon>Placobranchoidea</taxon>
        <taxon>Plakobranchidae</taxon>
        <taxon>Elysia</taxon>
    </lineage>
</organism>
<evidence type="ECO:0000313" key="2">
    <source>
        <dbReference type="Proteomes" id="UP001283361"/>
    </source>
</evidence>
<reference evidence="1" key="1">
    <citation type="journal article" date="2023" name="G3 (Bethesda)">
        <title>A reference genome for the long-term kleptoplast-retaining sea slug Elysia crispata morphotype clarki.</title>
        <authorList>
            <person name="Eastman K.E."/>
            <person name="Pendleton A.L."/>
            <person name="Shaikh M.A."/>
            <person name="Suttiyut T."/>
            <person name="Ogas R."/>
            <person name="Tomko P."/>
            <person name="Gavelis G."/>
            <person name="Widhalm J.R."/>
            <person name="Wisecaver J.H."/>
        </authorList>
    </citation>
    <scope>NUCLEOTIDE SEQUENCE</scope>
    <source>
        <strain evidence="1">ECLA1</strain>
    </source>
</reference>
<gene>
    <name evidence="1" type="ORF">RRG08_026666</name>
</gene>